<dbReference type="AlphaFoldDB" id="F5Y9T0"/>
<evidence type="ECO:0000313" key="1">
    <source>
        <dbReference type="EMBL" id="AEF83120.1"/>
    </source>
</evidence>
<dbReference type="RefSeq" id="WP_015712370.1">
    <property type="nucleotide sequence ID" value="NC_015577.1"/>
</dbReference>
<dbReference type="OrthoDB" id="361711at2"/>
<dbReference type="HOGENOM" id="CLU_193886_0_0_12"/>
<dbReference type="EMBL" id="CP001841">
    <property type="protein sequence ID" value="AEF83120.1"/>
    <property type="molecule type" value="Genomic_DNA"/>
</dbReference>
<proteinExistence type="predicted"/>
<protein>
    <submittedName>
        <fullName evidence="1">Uncharacterized protein</fullName>
    </submittedName>
</protein>
<name>F5Y9T0_LEAAZ</name>
<organism evidence="1 2">
    <name type="scientific">Leadbettera azotonutricia (strain ATCC BAA-888 / DSM 13862 / ZAS-9)</name>
    <name type="common">Treponema azotonutricium</name>
    <dbReference type="NCBI Taxonomy" id="545695"/>
    <lineage>
        <taxon>Bacteria</taxon>
        <taxon>Pseudomonadati</taxon>
        <taxon>Spirochaetota</taxon>
        <taxon>Spirochaetia</taxon>
        <taxon>Spirochaetales</taxon>
        <taxon>Breznakiellaceae</taxon>
        <taxon>Leadbettera</taxon>
    </lineage>
</organism>
<sequence>MKSDALLKSDGMRILADTLGIVEAERFITLMLREPFNYTEWQRTLYGEMPLKDLYAEIKAFEAQNASIR</sequence>
<accession>F5Y9T0</accession>
<gene>
    <name evidence="1" type="ordered locus">TREAZ_3190</name>
</gene>
<dbReference type="Proteomes" id="UP000009222">
    <property type="component" value="Chromosome"/>
</dbReference>
<dbReference type="KEGG" id="taz:TREAZ_3190"/>
<reference evidence="1 2" key="2">
    <citation type="journal article" date="2011" name="ISME J.">
        <title>RNA-seq reveals cooperative metabolic interactions between two termite-gut spirochete species in co-culture.</title>
        <authorList>
            <person name="Rosenthal A.Z."/>
            <person name="Matson E.G."/>
            <person name="Eldar A."/>
            <person name="Leadbetter J.R."/>
        </authorList>
    </citation>
    <scope>NUCLEOTIDE SEQUENCE [LARGE SCALE GENOMIC DNA]</scope>
    <source>
        <strain evidence="2">ATCC BAA-888 / DSM 13862 / ZAS-9</strain>
    </source>
</reference>
<keyword evidence="2" id="KW-1185">Reference proteome</keyword>
<evidence type="ECO:0000313" key="2">
    <source>
        <dbReference type="Proteomes" id="UP000009222"/>
    </source>
</evidence>
<dbReference type="STRING" id="545695.TREAZ_3190"/>
<reference evidence="2" key="1">
    <citation type="submission" date="2009-12" db="EMBL/GenBank/DDBJ databases">
        <title>Complete sequence of Treponema azotonutricium strain ZAS-9.</title>
        <authorList>
            <person name="Tetu S.G."/>
            <person name="Matson E."/>
            <person name="Ren Q."/>
            <person name="Seshadri R."/>
            <person name="Elbourne L."/>
            <person name="Hassan K.A."/>
            <person name="Durkin A."/>
            <person name="Radune D."/>
            <person name="Mohamoud Y."/>
            <person name="Shay R."/>
            <person name="Jin S."/>
            <person name="Zhang X."/>
            <person name="Lucey K."/>
            <person name="Ballor N.R."/>
            <person name="Ottesen E."/>
            <person name="Rosenthal R."/>
            <person name="Allen A."/>
            <person name="Leadbetter J.R."/>
            <person name="Paulsen I.T."/>
        </authorList>
    </citation>
    <scope>NUCLEOTIDE SEQUENCE [LARGE SCALE GENOMIC DNA]</scope>
    <source>
        <strain evidence="2">ATCC BAA-888 / DSM 13862 / ZAS-9</strain>
    </source>
</reference>
<dbReference type="InParanoid" id="F5Y9T0"/>
<dbReference type="eggNOG" id="ENOG50339ZW">
    <property type="taxonomic scope" value="Bacteria"/>
</dbReference>